<dbReference type="GO" id="GO:0005634">
    <property type="term" value="C:nucleus"/>
    <property type="evidence" value="ECO:0007669"/>
    <property type="project" value="UniProtKB-SubCell"/>
</dbReference>
<evidence type="ECO:0000256" key="1">
    <source>
        <dbReference type="ARBA" id="ARBA00004123"/>
    </source>
</evidence>
<dbReference type="InterPro" id="IPR044159">
    <property type="entry name" value="IQM"/>
</dbReference>
<feature type="region of interest" description="Disordered" evidence="5">
    <location>
        <begin position="35"/>
        <end position="56"/>
    </location>
</feature>
<dbReference type="PANTHER" id="PTHR31250">
    <property type="entry name" value="IQ DOMAIN-CONTAINING PROTEIN IQM3"/>
    <property type="match status" value="1"/>
</dbReference>
<evidence type="ECO:0000256" key="2">
    <source>
        <dbReference type="ARBA" id="ARBA00004496"/>
    </source>
</evidence>
<comment type="caution">
    <text evidence="6">The sequence shown here is derived from an EMBL/GenBank/DDBJ whole genome shotgun (WGS) entry which is preliminary data.</text>
</comment>
<organism evidence="6 7">
    <name type="scientific">Sesamum alatum</name>
    <dbReference type="NCBI Taxonomy" id="300844"/>
    <lineage>
        <taxon>Eukaryota</taxon>
        <taxon>Viridiplantae</taxon>
        <taxon>Streptophyta</taxon>
        <taxon>Embryophyta</taxon>
        <taxon>Tracheophyta</taxon>
        <taxon>Spermatophyta</taxon>
        <taxon>Magnoliopsida</taxon>
        <taxon>eudicotyledons</taxon>
        <taxon>Gunneridae</taxon>
        <taxon>Pentapetalae</taxon>
        <taxon>asterids</taxon>
        <taxon>lamiids</taxon>
        <taxon>Lamiales</taxon>
        <taxon>Pedaliaceae</taxon>
        <taxon>Sesamum</taxon>
    </lineage>
</organism>
<dbReference type="PANTHER" id="PTHR31250:SF14">
    <property type="entry name" value="IQ DOMAIN-CONTAINING PROTEIN IQM2"/>
    <property type="match status" value="1"/>
</dbReference>
<accession>A0AAE1Z2Z8</accession>
<reference evidence="6" key="1">
    <citation type="submission" date="2020-06" db="EMBL/GenBank/DDBJ databases">
        <authorList>
            <person name="Li T."/>
            <person name="Hu X."/>
            <person name="Zhang T."/>
            <person name="Song X."/>
            <person name="Zhang H."/>
            <person name="Dai N."/>
            <person name="Sheng W."/>
            <person name="Hou X."/>
            <person name="Wei L."/>
        </authorList>
    </citation>
    <scope>NUCLEOTIDE SEQUENCE</scope>
    <source>
        <strain evidence="6">3651</strain>
        <tissue evidence="6">Leaf</tissue>
    </source>
</reference>
<feature type="region of interest" description="Disordered" evidence="5">
    <location>
        <begin position="383"/>
        <end position="402"/>
    </location>
</feature>
<evidence type="ECO:0000256" key="3">
    <source>
        <dbReference type="ARBA" id="ARBA00022490"/>
    </source>
</evidence>
<dbReference type="AlphaFoldDB" id="A0AAE1Z2Z8"/>
<evidence type="ECO:0000313" key="6">
    <source>
        <dbReference type="EMBL" id="KAK4441042.1"/>
    </source>
</evidence>
<dbReference type="Proteomes" id="UP001293254">
    <property type="component" value="Unassembled WGS sequence"/>
</dbReference>
<feature type="compositionally biased region" description="Low complexity" evidence="5">
    <location>
        <begin position="599"/>
        <end position="616"/>
    </location>
</feature>
<comment type="subcellular location">
    <subcellularLocation>
        <location evidence="2">Cytoplasm</location>
    </subcellularLocation>
    <subcellularLocation>
        <location evidence="1">Nucleus</location>
    </subcellularLocation>
</comment>
<evidence type="ECO:0000256" key="5">
    <source>
        <dbReference type="SAM" id="MobiDB-lite"/>
    </source>
</evidence>
<feature type="region of interest" description="Disordered" evidence="5">
    <location>
        <begin position="590"/>
        <end position="616"/>
    </location>
</feature>
<proteinExistence type="predicted"/>
<evidence type="ECO:0000313" key="7">
    <source>
        <dbReference type="Proteomes" id="UP001293254"/>
    </source>
</evidence>
<evidence type="ECO:0000256" key="4">
    <source>
        <dbReference type="ARBA" id="ARBA00023242"/>
    </source>
</evidence>
<protein>
    <submittedName>
        <fullName evidence="6">IQ domain-containing protein IQM2</fullName>
    </submittedName>
</protein>
<keyword evidence="7" id="KW-1185">Reference proteome</keyword>
<keyword evidence="4" id="KW-0539">Nucleus</keyword>
<reference evidence="6" key="2">
    <citation type="journal article" date="2024" name="Plant">
        <title>Genomic evolution and insights into agronomic trait innovations of Sesamum species.</title>
        <authorList>
            <person name="Miao H."/>
            <person name="Wang L."/>
            <person name="Qu L."/>
            <person name="Liu H."/>
            <person name="Sun Y."/>
            <person name="Le M."/>
            <person name="Wang Q."/>
            <person name="Wei S."/>
            <person name="Zheng Y."/>
            <person name="Lin W."/>
            <person name="Duan Y."/>
            <person name="Cao H."/>
            <person name="Xiong S."/>
            <person name="Wang X."/>
            <person name="Wei L."/>
            <person name="Li C."/>
            <person name="Ma Q."/>
            <person name="Ju M."/>
            <person name="Zhao R."/>
            <person name="Li G."/>
            <person name="Mu C."/>
            <person name="Tian Q."/>
            <person name="Mei H."/>
            <person name="Zhang T."/>
            <person name="Gao T."/>
            <person name="Zhang H."/>
        </authorList>
    </citation>
    <scope>NUCLEOTIDE SEQUENCE</scope>
    <source>
        <strain evidence="6">3651</strain>
    </source>
</reference>
<dbReference type="GO" id="GO:0005737">
    <property type="term" value="C:cytoplasm"/>
    <property type="evidence" value="ECO:0007669"/>
    <property type="project" value="UniProtKB-SubCell"/>
</dbReference>
<dbReference type="EMBL" id="JACGWO010000001">
    <property type="protein sequence ID" value="KAK4441042.1"/>
    <property type="molecule type" value="Genomic_DNA"/>
</dbReference>
<keyword evidence="3" id="KW-0963">Cytoplasm</keyword>
<sequence length="616" mass="68954">MGVSCSCPLAVYCDLENGFESVVIKSIDLGVGEQNKPVRSISKDSEPKSLQSLGSGKLSIDGSVRFRARKTQTMRFTEVPAEDKYKRQESFGPLLRSGSSVGTPPPSPVLDPSSPKHEAAIKLQKVYKSFRTRRKLADCAVLIEQSWWKLLDFAELKHSSISFFDIEKHETAISRWSRARTRAAKVGKGLSKNGKAQKLALQHWLEAIDPRHRYGHNLHFYYVKWLNSQSKEPFFYWLDIGEGKEVNLIEKCPRSKLQQQCIKYLGPMERKAYEVAVENGKLFYKETGELLDTTNEPKGCKWIFVLSTSRTLYVGKKKKGSFQHSSFLAGGATLAAGRIVAEKGVLKAVWPHSGHYRPTPENFQDFISFLRENNVDLADVKLDSTDDEEESSAGKHVRNNSSEDDLMAKAHFMMEEIDIDDSSSKMVNSVEDENTVAIKVPESPISHALNRKLSTLQIPSKDSLLERLKSENEMAESTTGSFLLETPGGYLTARDSFSFNPDNSTQLNDACEEQDKTKDETISEESIFQRISSHKGMKSYQLGKQLSCRWSTGAGPRIGCLRDYPSGLQSHALEQVNLSPRSKRRIRVEFSSRASTPTGSMLSRSSSHSLGGSCHL</sequence>
<name>A0AAE1Z2Z8_9LAMI</name>
<feature type="region of interest" description="Disordered" evidence="5">
    <location>
        <begin position="95"/>
        <end position="115"/>
    </location>
</feature>
<gene>
    <name evidence="6" type="ORF">Salat_0439100</name>
</gene>